<keyword evidence="5 7" id="KW-0508">mRNA splicing</keyword>
<comment type="similarity">
    <text evidence="2 7">Belongs to the PRP38 family.</text>
</comment>
<evidence type="ECO:0000256" key="7">
    <source>
        <dbReference type="RuleBase" id="RU367025"/>
    </source>
</evidence>
<evidence type="ECO:0000256" key="5">
    <source>
        <dbReference type="ARBA" id="ARBA00023187"/>
    </source>
</evidence>
<dbReference type="Pfam" id="PF03371">
    <property type="entry name" value="PRP38"/>
    <property type="match status" value="1"/>
</dbReference>
<keyword evidence="6 7" id="KW-0539">Nucleus</keyword>
<keyword evidence="8" id="KW-0542">Nucleomorph</keyword>
<dbReference type="GO" id="GO:0000398">
    <property type="term" value="P:mRNA splicing, via spliceosome"/>
    <property type="evidence" value="ECO:0007669"/>
    <property type="project" value="UniProtKB-UniRule"/>
</dbReference>
<sequence>MQYFDISVTKRILNSYYWKIKCTNLDLESVLRELFVLKSVGLFIDNDNHVHPFLCLLFKFILLKPSPSFIEFLLRMKNPAFQIKTLGIFYVRLVYDSITIYKALEPLYYSFGRIAIKIKSKYIKMITYDELIYKLLYSRKFMGVNLPVITKRYKSI</sequence>
<evidence type="ECO:0000256" key="3">
    <source>
        <dbReference type="ARBA" id="ARBA00022664"/>
    </source>
</evidence>
<evidence type="ECO:0000313" key="8">
    <source>
        <dbReference type="EMBL" id="BAS01841.1"/>
    </source>
</evidence>
<comment type="function">
    <text evidence="7">Required for pre-mRNA splicing.</text>
</comment>
<evidence type="ECO:0000256" key="4">
    <source>
        <dbReference type="ARBA" id="ARBA00022728"/>
    </source>
</evidence>
<geneLocation type="nucleomorph" evidence="8"/>
<proteinExistence type="inferred from homology"/>
<dbReference type="PANTHER" id="PTHR23142">
    <property type="entry name" value="PRE-MRNA-SPLICING FACTOR 38A-RELATED"/>
    <property type="match status" value="1"/>
</dbReference>
<organism evidence="8">
    <name type="scientific">Amorphochlora amoebiformis</name>
    <dbReference type="NCBI Taxonomy" id="1561963"/>
    <lineage>
        <taxon>Eukaryota</taxon>
        <taxon>Sar</taxon>
        <taxon>Rhizaria</taxon>
        <taxon>Cercozoa</taxon>
        <taxon>Chlorarachniophyceae</taxon>
        <taxon>Amorphochlora</taxon>
    </lineage>
</organism>
<dbReference type="AlphaFoldDB" id="A0A0H5BHZ9"/>
<protein>
    <recommendedName>
        <fullName evidence="7">Pre-mRNA-splicing factor 38</fullName>
    </recommendedName>
</protein>
<keyword evidence="3 7" id="KW-0507">mRNA processing</keyword>
<dbReference type="EMBL" id="AB996603">
    <property type="protein sequence ID" value="BAS01841.1"/>
    <property type="molecule type" value="Genomic_DNA"/>
</dbReference>
<dbReference type="InterPro" id="IPR005037">
    <property type="entry name" value="PRP38"/>
</dbReference>
<accession>A0A0H5BHZ9</accession>
<reference evidence="8" key="1">
    <citation type="journal article" date="2015" name="Genome Biol. Evol.">
        <title>Nucleomorph Genome Sequences of Two Chlorarachniophytes, Amorphochlora amoebiformis and Lotharella vacuolata.</title>
        <authorList>
            <person name="Suzuki S."/>
            <person name="Shirato S."/>
            <person name="Hirakawa Y."/>
            <person name="Ishida K."/>
        </authorList>
    </citation>
    <scope>NUCLEOTIDE SEQUENCE</scope>
    <source>
        <strain evidence="8">CCMP2058</strain>
    </source>
</reference>
<name>A0A0H5BHZ9_9EUKA</name>
<evidence type="ECO:0000256" key="2">
    <source>
        <dbReference type="ARBA" id="ARBA00006164"/>
    </source>
</evidence>
<evidence type="ECO:0000256" key="6">
    <source>
        <dbReference type="ARBA" id="ARBA00023242"/>
    </source>
</evidence>
<evidence type="ECO:0000256" key="1">
    <source>
        <dbReference type="ARBA" id="ARBA00004123"/>
    </source>
</evidence>
<dbReference type="GO" id="GO:0005681">
    <property type="term" value="C:spliceosomal complex"/>
    <property type="evidence" value="ECO:0007669"/>
    <property type="project" value="UniProtKB-KW"/>
</dbReference>
<gene>
    <name evidence="8" type="primary">prp38</name>
</gene>
<comment type="subcellular location">
    <subcellularLocation>
        <location evidence="1 7">Nucleus</location>
    </subcellularLocation>
</comment>
<keyword evidence="4 7" id="KW-0747">Spliceosome</keyword>